<dbReference type="SMART" id="SM01092">
    <property type="entry name" value="CO_deh_flav_C"/>
    <property type="match status" value="1"/>
</dbReference>
<dbReference type="Gene3D" id="3.30.465.10">
    <property type="match status" value="1"/>
</dbReference>
<accession>A0A1I7NVQ6</accession>
<dbReference type="SUPFAM" id="SSF56176">
    <property type="entry name" value="FAD-binding/transporter-associated domain-like"/>
    <property type="match status" value="1"/>
</dbReference>
<dbReference type="PANTHER" id="PTHR45444:SF3">
    <property type="entry name" value="XANTHINE DEHYDROGENASE"/>
    <property type="match status" value="1"/>
</dbReference>
<evidence type="ECO:0000313" key="8">
    <source>
        <dbReference type="EMBL" id="SFV38737.1"/>
    </source>
</evidence>
<dbReference type="InterPro" id="IPR016169">
    <property type="entry name" value="FAD-bd_PCMH_sub2"/>
</dbReference>
<evidence type="ECO:0000259" key="6">
    <source>
        <dbReference type="PROSITE" id="PS51085"/>
    </source>
</evidence>
<feature type="domain" description="FAD-binding PCMH-type" evidence="7">
    <location>
        <begin position="199"/>
        <end position="372"/>
    </location>
</feature>
<dbReference type="Gene3D" id="1.10.150.120">
    <property type="entry name" value="[2Fe-2S]-binding domain"/>
    <property type="match status" value="1"/>
</dbReference>
<dbReference type="InterPro" id="IPR036683">
    <property type="entry name" value="CO_DH_flav_C_dom_sf"/>
</dbReference>
<dbReference type="SUPFAM" id="SSF54292">
    <property type="entry name" value="2Fe-2S ferredoxin-like"/>
    <property type="match status" value="1"/>
</dbReference>
<feature type="domain" description="2Fe-2S ferredoxin-type" evidence="6">
    <location>
        <begin position="9"/>
        <end position="95"/>
    </location>
</feature>
<keyword evidence="9" id="KW-1185">Reference proteome</keyword>
<dbReference type="InterPro" id="IPR016167">
    <property type="entry name" value="FAD-bd_PCMH_sub1"/>
</dbReference>
<dbReference type="InterPro" id="IPR016208">
    <property type="entry name" value="Ald_Oxase/xanthine_DH-like"/>
</dbReference>
<dbReference type="InterPro" id="IPR012175">
    <property type="entry name" value="Xanth_DH_ssu_bac"/>
</dbReference>
<dbReference type="EMBL" id="FPCK01000004">
    <property type="protein sequence ID" value="SFV38737.1"/>
    <property type="molecule type" value="Genomic_DNA"/>
</dbReference>
<dbReference type="InterPro" id="IPR036884">
    <property type="entry name" value="2Fe-2S-bd_dom_sf"/>
</dbReference>
<dbReference type="PROSITE" id="PS00197">
    <property type="entry name" value="2FE2S_FER_1"/>
    <property type="match status" value="1"/>
</dbReference>
<dbReference type="GO" id="GO:0071949">
    <property type="term" value="F:FAD binding"/>
    <property type="evidence" value="ECO:0007669"/>
    <property type="project" value="InterPro"/>
</dbReference>
<dbReference type="Gene3D" id="3.30.43.10">
    <property type="entry name" value="Uridine Diphospho-n-acetylenolpyruvylglucosamine Reductase, domain 2"/>
    <property type="match status" value="1"/>
</dbReference>
<dbReference type="AlphaFoldDB" id="A0A1I7NVQ6"/>
<evidence type="ECO:0000259" key="7">
    <source>
        <dbReference type="PROSITE" id="PS51387"/>
    </source>
</evidence>
<sequence length="492" mass="54219">MAMRVKHRSTLRFYLNDEFIELDRVEPYRNVLDWLRLEQHLRGTKEGCAEGDCGACTVLVGRIDRGGALVYEAVNACIRLLSTLDGTHLVTIEDLARDGVLNPVQQSLVDCHASQCGFCTPGMVMSLYADWLDNRRPTVAEVEKTLQGNLCRCTGYDTIVRAAQYASDHNEPRSDRLNTGRAKMKERLLALRDGARLVLRSGDDRAILPASSDDLAAVLMEQPGATIVAGATDVGLWINKFLQQLPVMVHLQRIEDLTGISAAEGTLTIGAVTTFAEAEEAIAQHLPQLAGLWSRIGGRQVRNAGTIGGNIANGSPIGDTPPPLIVLGSQVNLRRGNERRSVPLEDFFIAYGRQDRQPGEFIETITVPLPGPEDRIAAYKVSKRFDEDISSVLGAFRLRLDSDLISEITIAYGGMAATPKRARAVEGALLGREWTRETIESVLPLYAHDFTPLSDWRASADYRLLVAQNLLLRFWRETTGIAPVQVRELLHG</sequence>
<dbReference type="InterPro" id="IPR036318">
    <property type="entry name" value="FAD-bd_PCMH-like_sf"/>
</dbReference>
<protein>
    <submittedName>
        <fullName evidence="8">Xanthine dehydrogenase small subunit</fullName>
    </submittedName>
</protein>
<dbReference type="GO" id="GO:0005506">
    <property type="term" value="F:iron ion binding"/>
    <property type="evidence" value="ECO:0007669"/>
    <property type="project" value="InterPro"/>
</dbReference>
<keyword evidence="2" id="KW-0479">Metal-binding</keyword>
<keyword evidence="3" id="KW-0274">FAD</keyword>
<dbReference type="InterPro" id="IPR005107">
    <property type="entry name" value="CO_DH_flav_C"/>
</dbReference>
<keyword evidence="5" id="KW-0408">Iron</keyword>
<dbReference type="Pfam" id="PF03450">
    <property type="entry name" value="CO_deh_flav_C"/>
    <property type="match status" value="1"/>
</dbReference>
<reference evidence="8 9" key="1">
    <citation type="submission" date="2016-10" db="EMBL/GenBank/DDBJ databases">
        <authorList>
            <person name="de Groot N.N."/>
        </authorList>
    </citation>
    <scope>NUCLEOTIDE SEQUENCE [LARGE SCALE GENOMIC DNA]</scope>
    <source>
        <strain evidence="8 9">IPL20</strain>
    </source>
</reference>
<dbReference type="GO" id="GO:0004854">
    <property type="term" value="F:xanthine dehydrogenase activity"/>
    <property type="evidence" value="ECO:0007669"/>
    <property type="project" value="InterPro"/>
</dbReference>
<keyword evidence="4" id="KW-0560">Oxidoreductase</keyword>
<dbReference type="InterPro" id="IPR001041">
    <property type="entry name" value="2Fe-2S_ferredoxin-type"/>
</dbReference>
<evidence type="ECO:0000313" key="9">
    <source>
        <dbReference type="Proteomes" id="UP000199074"/>
    </source>
</evidence>
<dbReference type="Pfam" id="PF00941">
    <property type="entry name" value="FAD_binding_5"/>
    <property type="match status" value="1"/>
</dbReference>
<dbReference type="PANTHER" id="PTHR45444">
    <property type="entry name" value="XANTHINE DEHYDROGENASE"/>
    <property type="match status" value="1"/>
</dbReference>
<dbReference type="PROSITE" id="PS51085">
    <property type="entry name" value="2FE2S_FER_2"/>
    <property type="match status" value="1"/>
</dbReference>
<dbReference type="Pfam" id="PF01799">
    <property type="entry name" value="Fer2_2"/>
    <property type="match status" value="1"/>
</dbReference>
<dbReference type="InterPro" id="IPR016166">
    <property type="entry name" value="FAD-bd_PCMH"/>
</dbReference>
<proteinExistence type="predicted"/>
<dbReference type="Gene3D" id="3.30.390.50">
    <property type="entry name" value="CO dehydrogenase flavoprotein, C-terminal domain"/>
    <property type="match status" value="1"/>
</dbReference>
<dbReference type="SUPFAM" id="SSF47741">
    <property type="entry name" value="CO dehydrogenase ISP C-domain like"/>
    <property type="match status" value="1"/>
</dbReference>
<dbReference type="InterPro" id="IPR006058">
    <property type="entry name" value="2Fe2S_fd_BS"/>
</dbReference>
<keyword evidence="1" id="KW-0285">Flavoprotein</keyword>
<dbReference type="Proteomes" id="UP000199074">
    <property type="component" value="Unassembled WGS sequence"/>
</dbReference>
<dbReference type="InterPro" id="IPR002346">
    <property type="entry name" value="Mopterin_DH_FAD-bd"/>
</dbReference>
<dbReference type="InterPro" id="IPR014307">
    <property type="entry name" value="Xanthine_DH_ssu"/>
</dbReference>
<dbReference type="SUPFAM" id="SSF55447">
    <property type="entry name" value="CO dehydrogenase flavoprotein C-terminal domain-like"/>
    <property type="match status" value="1"/>
</dbReference>
<dbReference type="PROSITE" id="PS51387">
    <property type="entry name" value="FAD_PCMH"/>
    <property type="match status" value="1"/>
</dbReference>
<dbReference type="STRING" id="429728.SAMN05216456_3589"/>
<dbReference type="Gene3D" id="3.10.20.30">
    <property type="match status" value="1"/>
</dbReference>
<dbReference type="GO" id="GO:0051537">
    <property type="term" value="F:2 iron, 2 sulfur cluster binding"/>
    <property type="evidence" value="ECO:0007669"/>
    <property type="project" value="InterPro"/>
</dbReference>
<dbReference type="PIRSF" id="PIRSF036557">
    <property type="entry name" value="XdhA_RC"/>
    <property type="match status" value="1"/>
</dbReference>
<dbReference type="InterPro" id="IPR012675">
    <property type="entry name" value="Beta-grasp_dom_sf"/>
</dbReference>
<evidence type="ECO:0000256" key="1">
    <source>
        <dbReference type="ARBA" id="ARBA00022630"/>
    </source>
</evidence>
<evidence type="ECO:0000256" key="2">
    <source>
        <dbReference type="ARBA" id="ARBA00022723"/>
    </source>
</evidence>
<dbReference type="InterPro" id="IPR036010">
    <property type="entry name" value="2Fe-2S_ferredoxin-like_sf"/>
</dbReference>
<name>A0A1I7NVQ6_9HYPH</name>
<dbReference type="NCBIfam" id="TIGR02963">
    <property type="entry name" value="xanthine_xdhA"/>
    <property type="match status" value="1"/>
</dbReference>
<organism evidence="8 9">
    <name type="scientific">Devosia crocina</name>
    <dbReference type="NCBI Taxonomy" id="429728"/>
    <lineage>
        <taxon>Bacteria</taxon>
        <taxon>Pseudomonadati</taxon>
        <taxon>Pseudomonadota</taxon>
        <taxon>Alphaproteobacteria</taxon>
        <taxon>Hyphomicrobiales</taxon>
        <taxon>Devosiaceae</taxon>
        <taxon>Devosia</taxon>
    </lineage>
</organism>
<evidence type="ECO:0000256" key="5">
    <source>
        <dbReference type="ARBA" id="ARBA00023004"/>
    </source>
</evidence>
<gene>
    <name evidence="8" type="ORF">SAMN05216456_3589</name>
</gene>
<evidence type="ECO:0000256" key="4">
    <source>
        <dbReference type="ARBA" id="ARBA00023002"/>
    </source>
</evidence>
<dbReference type="InterPro" id="IPR002888">
    <property type="entry name" value="2Fe-2S-bd"/>
</dbReference>
<evidence type="ECO:0000256" key="3">
    <source>
        <dbReference type="ARBA" id="ARBA00022827"/>
    </source>
</evidence>